<dbReference type="EMBL" id="JAGIQL010000027">
    <property type="protein sequence ID" value="MBP0457753.1"/>
    <property type="molecule type" value="Genomic_DNA"/>
</dbReference>
<sequence length="95" mass="9992">MTSEEHLPDDHVDGNALAGPLAEVFTADVTVAQSECAHCGATGPVARLLVYRDAPGLVARCQECGQVVLRYVRTASAAHLDMRGTVTLAFSLAPE</sequence>
<dbReference type="Pfam" id="PF20120">
    <property type="entry name" value="DUF6510"/>
    <property type="match status" value="1"/>
</dbReference>
<protein>
    <submittedName>
        <fullName evidence="1">Uncharacterized protein</fullName>
    </submittedName>
</protein>
<organism evidence="1 2">
    <name type="scientific">Streptomyces montanisoli</name>
    <dbReference type="NCBI Taxonomy" id="2798581"/>
    <lineage>
        <taxon>Bacteria</taxon>
        <taxon>Bacillati</taxon>
        <taxon>Actinomycetota</taxon>
        <taxon>Actinomycetes</taxon>
        <taxon>Kitasatosporales</taxon>
        <taxon>Streptomycetaceae</taxon>
        <taxon>Streptomyces</taxon>
    </lineage>
</organism>
<evidence type="ECO:0000313" key="1">
    <source>
        <dbReference type="EMBL" id="MBP0457753.1"/>
    </source>
</evidence>
<dbReference type="AlphaFoldDB" id="A0A940MBB0"/>
<keyword evidence="2" id="KW-1185">Reference proteome</keyword>
<reference evidence="1" key="1">
    <citation type="submission" date="2021-03" db="EMBL/GenBank/DDBJ databases">
        <title>Whole genome sequence of Streptomyces bomunensis MMS17-BM035.</title>
        <authorList>
            <person name="Lee J.H."/>
        </authorList>
    </citation>
    <scope>NUCLEOTIDE SEQUENCE</scope>
    <source>
        <strain evidence="1">MMS17-BM035</strain>
    </source>
</reference>
<proteinExistence type="predicted"/>
<dbReference type="InterPro" id="IPR045423">
    <property type="entry name" value="DUF6510"/>
</dbReference>
<accession>A0A940MBB0</accession>
<gene>
    <name evidence="1" type="ORF">JFN87_09600</name>
</gene>
<dbReference type="RefSeq" id="WP_209339516.1">
    <property type="nucleotide sequence ID" value="NZ_JAGIQL010000027.1"/>
</dbReference>
<dbReference type="Proteomes" id="UP000670475">
    <property type="component" value="Unassembled WGS sequence"/>
</dbReference>
<comment type="caution">
    <text evidence="1">The sequence shown here is derived from an EMBL/GenBank/DDBJ whole genome shotgun (WGS) entry which is preliminary data.</text>
</comment>
<name>A0A940MBB0_9ACTN</name>
<evidence type="ECO:0000313" key="2">
    <source>
        <dbReference type="Proteomes" id="UP000670475"/>
    </source>
</evidence>